<feature type="compositionally biased region" description="Low complexity" evidence="1">
    <location>
        <begin position="271"/>
        <end position="283"/>
    </location>
</feature>
<dbReference type="AlphaFoldDB" id="A0A518D2F4"/>
<feature type="compositionally biased region" description="Basic residues" evidence="1">
    <location>
        <begin position="82"/>
        <end position="94"/>
    </location>
</feature>
<evidence type="ECO:0000313" key="3">
    <source>
        <dbReference type="Proteomes" id="UP000319342"/>
    </source>
</evidence>
<name>A0A518D2F4_9BACT</name>
<protein>
    <submittedName>
        <fullName evidence="2">Uncharacterized protein</fullName>
    </submittedName>
</protein>
<sequence length="335" mass="35707">MRRGLAGAAGERRRAGRRALRSVAGGGVGSIAIETDACARTGMGRPIGECAGRNGSREALPASTDPYLRGVVRLRFQSHRVARTSGARKAHAPLRRPGSAAGEWRARTWRGTVRRTGSPALGTGRPGSVATEEPNRSGAGRRILLERAPFTGATGWFRPGRRRWRSSPWSRARPLGSRSSEPAASDRNRTRARWGRARSGPVRRTRPRSPQGRRADTRAGSAVRLGSRSSRRGFGSGVSAPPKSAPPRRITWTPIAPDPPRRGPGPRARRAAASAAFPLAPGRAGEGSPPRRPSAPVERSGPPLRSTAPVHRSGPPRARIEPEPAPQSFRASGPP</sequence>
<feature type="region of interest" description="Disordered" evidence="1">
    <location>
        <begin position="114"/>
        <end position="335"/>
    </location>
</feature>
<dbReference type="Proteomes" id="UP000319342">
    <property type="component" value="Chromosome"/>
</dbReference>
<reference evidence="2 3" key="1">
    <citation type="submission" date="2019-02" db="EMBL/GenBank/DDBJ databases">
        <title>Deep-cultivation of Planctomycetes and their phenomic and genomic characterization uncovers novel biology.</title>
        <authorList>
            <person name="Wiegand S."/>
            <person name="Jogler M."/>
            <person name="Boedeker C."/>
            <person name="Pinto D."/>
            <person name="Vollmers J."/>
            <person name="Rivas-Marin E."/>
            <person name="Kohn T."/>
            <person name="Peeters S.H."/>
            <person name="Heuer A."/>
            <person name="Rast P."/>
            <person name="Oberbeckmann S."/>
            <person name="Bunk B."/>
            <person name="Jeske O."/>
            <person name="Meyerdierks A."/>
            <person name="Storesund J.E."/>
            <person name="Kallscheuer N."/>
            <person name="Luecker S."/>
            <person name="Lage O.M."/>
            <person name="Pohl T."/>
            <person name="Merkel B.J."/>
            <person name="Hornburger P."/>
            <person name="Mueller R.-W."/>
            <person name="Bruemmer F."/>
            <person name="Labrenz M."/>
            <person name="Spormann A.M."/>
            <person name="Op den Camp H."/>
            <person name="Overmann J."/>
            <person name="Amann R."/>
            <person name="Jetten M.S.M."/>
            <person name="Mascher T."/>
            <person name="Medema M.H."/>
            <person name="Devos D.P."/>
            <person name="Kaster A.-K."/>
            <person name="Ovreas L."/>
            <person name="Rohde M."/>
            <person name="Galperin M.Y."/>
            <person name="Jogler C."/>
        </authorList>
    </citation>
    <scope>NUCLEOTIDE SEQUENCE [LARGE SCALE GENOMIC DNA]</scope>
    <source>
        <strain evidence="2 3">Pla163</strain>
    </source>
</reference>
<organism evidence="2 3">
    <name type="scientific">Rohdeia mirabilis</name>
    <dbReference type="NCBI Taxonomy" id="2528008"/>
    <lineage>
        <taxon>Bacteria</taxon>
        <taxon>Pseudomonadati</taxon>
        <taxon>Planctomycetota</taxon>
        <taxon>Planctomycetia</taxon>
        <taxon>Planctomycetia incertae sedis</taxon>
        <taxon>Rohdeia</taxon>
    </lineage>
</organism>
<feature type="region of interest" description="Disordered" evidence="1">
    <location>
        <begin position="82"/>
        <end position="102"/>
    </location>
</feature>
<keyword evidence="3" id="KW-1185">Reference proteome</keyword>
<feature type="compositionally biased region" description="Basic residues" evidence="1">
    <location>
        <begin position="190"/>
        <end position="207"/>
    </location>
</feature>
<proteinExistence type="predicted"/>
<evidence type="ECO:0000256" key="1">
    <source>
        <dbReference type="SAM" id="MobiDB-lite"/>
    </source>
</evidence>
<evidence type="ECO:0000313" key="2">
    <source>
        <dbReference type="EMBL" id="QDU85658.1"/>
    </source>
</evidence>
<accession>A0A518D2F4</accession>
<feature type="compositionally biased region" description="Low complexity" evidence="1">
    <location>
        <begin position="208"/>
        <end position="228"/>
    </location>
</feature>
<dbReference type="EMBL" id="CP036290">
    <property type="protein sequence ID" value="QDU85658.1"/>
    <property type="molecule type" value="Genomic_DNA"/>
</dbReference>
<gene>
    <name evidence="2" type="ORF">Pla163_27910</name>
</gene>